<gene>
    <name evidence="1" type="ORF">HCEG_05225</name>
</gene>
<organism evidence="2">
    <name type="scientific">Ajellomyces capsulatus (strain H88)</name>
    <name type="common">Darling's disease fungus</name>
    <name type="synonym">Histoplasma capsulatum</name>
    <dbReference type="NCBI Taxonomy" id="544711"/>
    <lineage>
        <taxon>Eukaryota</taxon>
        <taxon>Fungi</taxon>
        <taxon>Dikarya</taxon>
        <taxon>Ascomycota</taxon>
        <taxon>Pezizomycotina</taxon>
        <taxon>Eurotiomycetes</taxon>
        <taxon>Eurotiomycetidae</taxon>
        <taxon>Onygenales</taxon>
        <taxon>Ajellomycetaceae</taxon>
        <taxon>Histoplasma</taxon>
    </lineage>
</organism>
<reference evidence="2" key="1">
    <citation type="submission" date="2008-07" db="EMBL/GenBank/DDBJ databases">
        <title>Annotation of Ajellomyces capsulatus strain H88.</title>
        <authorList>
            <person name="Champion M."/>
            <person name="Cuomo C."/>
            <person name="Ma L.-J."/>
            <person name="Henn M.R."/>
            <person name="Sil A."/>
            <person name="Goldman B."/>
            <person name="Young S.K."/>
            <person name="Kodira C.D."/>
            <person name="Zeng Q."/>
            <person name="Koehrsen M."/>
            <person name="Alvarado L."/>
            <person name="Berlin A."/>
            <person name="Borenstein D."/>
            <person name="Chen Z."/>
            <person name="Engels R."/>
            <person name="Freedman E."/>
            <person name="Gellesch M."/>
            <person name="Goldberg J."/>
            <person name="Griggs A."/>
            <person name="Gujja S."/>
            <person name="Heiman D."/>
            <person name="Hepburn T."/>
            <person name="Howarth C."/>
            <person name="Jen D."/>
            <person name="Larson L."/>
            <person name="Lewis B."/>
            <person name="Mehta T."/>
            <person name="Park D."/>
            <person name="Pearson M."/>
            <person name="Roberts A."/>
            <person name="Saif S."/>
            <person name="Shea T."/>
            <person name="Shenoy N."/>
            <person name="Sisk P."/>
            <person name="Stolte C."/>
            <person name="Sykes S."/>
            <person name="Walk T."/>
            <person name="White J."/>
            <person name="Yandava C."/>
            <person name="Klein B."/>
            <person name="McEwen J.G."/>
            <person name="Puccia R."/>
            <person name="Goldman G.H."/>
            <person name="Felipe M.S."/>
            <person name="Nino-Vega G."/>
            <person name="San-Blas G."/>
            <person name="Taylor J."/>
            <person name="Mendoza L."/>
            <person name="Galagan J."/>
            <person name="Nusbaum C."/>
            <person name="Birren B."/>
        </authorList>
    </citation>
    <scope>NUCLEOTIDE SEQUENCE [LARGE SCALE GENOMIC DNA]</scope>
    <source>
        <strain evidence="2">H88</strain>
    </source>
</reference>
<proteinExistence type="predicted"/>
<dbReference type="EMBL" id="DS990639">
    <property type="protein sequence ID" value="EGC46010.1"/>
    <property type="molecule type" value="Genomic_DNA"/>
</dbReference>
<dbReference type="AlphaFoldDB" id="F0UKQ6"/>
<dbReference type="Proteomes" id="UP000008142">
    <property type="component" value="Unassembled WGS sequence"/>
</dbReference>
<dbReference type="HOGENOM" id="CLU_1958928_0_0_1"/>
<sequence>MYLVTARLVCFSIWNSKPSVGRSAGYGSPALVQFIQFADSGQLQLSPGANRHAFPGDGRVYIFRLVLRHQETVNSVGSNRVVHEGETIARRVFAARLMTWWADGWKESEENLELVVSNTDLLEICEII</sequence>
<name>F0UKQ6_AJEC8</name>
<protein>
    <submittedName>
        <fullName evidence="1">Predicted protein</fullName>
    </submittedName>
</protein>
<evidence type="ECO:0000313" key="2">
    <source>
        <dbReference type="Proteomes" id="UP000008142"/>
    </source>
</evidence>
<evidence type="ECO:0000313" key="1">
    <source>
        <dbReference type="EMBL" id="EGC46010.1"/>
    </source>
</evidence>
<accession>F0UKQ6</accession>